<evidence type="ECO:0000256" key="1">
    <source>
        <dbReference type="SAM" id="MobiDB-lite"/>
    </source>
</evidence>
<evidence type="ECO:0000313" key="4">
    <source>
        <dbReference type="Proteomes" id="UP000005240"/>
    </source>
</evidence>
<feature type="compositionally biased region" description="Basic and acidic residues" evidence="1">
    <location>
        <begin position="66"/>
        <end position="79"/>
    </location>
</feature>
<keyword evidence="4" id="KW-1185">Reference proteome</keyword>
<dbReference type="OrthoDB" id="2503731at2759"/>
<reference evidence="3" key="4">
    <citation type="submission" date="2025-05" db="UniProtKB">
        <authorList>
            <consortium name="EnsemblFungi"/>
        </authorList>
    </citation>
    <scope>IDENTIFICATION</scope>
    <source>
        <strain evidence="3">isolate 1-1 / race 1 (BBBD)</strain>
    </source>
</reference>
<sequence>MHGPFAISGNAIELLLNLQARRLLDLYRIQQNASRAISRNGTSQLHLQVSSTDSAGVTDTAQRDPLSLDDKHMELEVNK</sequence>
<organism evidence="2">
    <name type="scientific">Puccinia triticina (isolate 1-1 / race 1 (BBBD))</name>
    <name type="common">Brown leaf rust fungus</name>
    <dbReference type="NCBI Taxonomy" id="630390"/>
    <lineage>
        <taxon>Eukaryota</taxon>
        <taxon>Fungi</taxon>
        <taxon>Dikarya</taxon>
        <taxon>Basidiomycota</taxon>
        <taxon>Pucciniomycotina</taxon>
        <taxon>Pucciniomycetes</taxon>
        <taxon>Pucciniales</taxon>
        <taxon>Pucciniaceae</taxon>
        <taxon>Puccinia</taxon>
    </lineage>
</organism>
<dbReference type="AlphaFoldDB" id="A0A180GLD3"/>
<dbReference type="EnsemblFungi" id="PTTG_27270-t43_1">
    <property type="protein sequence ID" value="PTTG_27270-t43_1-p1"/>
    <property type="gene ID" value="PTTG_27270"/>
</dbReference>
<feature type="compositionally biased region" description="Polar residues" evidence="1">
    <location>
        <begin position="40"/>
        <end position="60"/>
    </location>
</feature>
<evidence type="ECO:0000313" key="3">
    <source>
        <dbReference type="EnsemblFungi" id="PTTG_27270-t43_1-p1"/>
    </source>
</evidence>
<gene>
    <name evidence="2" type="ORF">PTTG_27270</name>
</gene>
<name>A0A180GLD3_PUCT1</name>
<reference evidence="2" key="2">
    <citation type="submission" date="2016-05" db="EMBL/GenBank/DDBJ databases">
        <title>Comparative analysis highlights variable genome content of wheat rusts and divergence of the mating loci.</title>
        <authorList>
            <person name="Cuomo C.A."/>
            <person name="Bakkeren G."/>
            <person name="Szabo L."/>
            <person name="Khalil H."/>
            <person name="Joly D."/>
            <person name="Goldberg J."/>
            <person name="Young S."/>
            <person name="Zeng Q."/>
            <person name="Fellers J."/>
        </authorList>
    </citation>
    <scope>NUCLEOTIDE SEQUENCE [LARGE SCALE GENOMIC DNA]</scope>
    <source>
        <strain evidence="2">1-1 BBBD Race 1</strain>
    </source>
</reference>
<evidence type="ECO:0000313" key="2">
    <source>
        <dbReference type="EMBL" id="OAV93587.1"/>
    </source>
</evidence>
<dbReference type="Proteomes" id="UP000005240">
    <property type="component" value="Unassembled WGS sequence"/>
</dbReference>
<dbReference type="VEuPathDB" id="FungiDB:PTTG_27270"/>
<proteinExistence type="predicted"/>
<reference evidence="3 4" key="3">
    <citation type="journal article" date="2017" name="G3 (Bethesda)">
        <title>Comparative analysis highlights variable genome content of wheat rusts and divergence of the mating loci.</title>
        <authorList>
            <person name="Cuomo C.A."/>
            <person name="Bakkeren G."/>
            <person name="Khalil H.B."/>
            <person name="Panwar V."/>
            <person name="Joly D."/>
            <person name="Linning R."/>
            <person name="Sakthikumar S."/>
            <person name="Song X."/>
            <person name="Adiconis X."/>
            <person name="Fan L."/>
            <person name="Goldberg J.M."/>
            <person name="Levin J.Z."/>
            <person name="Young S."/>
            <person name="Zeng Q."/>
            <person name="Anikster Y."/>
            <person name="Bruce M."/>
            <person name="Wang M."/>
            <person name="Yin C."/>
            <person name="McCallum B."/>
            <person name="Szabo L.J."/>
            <person name="Hulbert S."/>
            <person name="Chen X."/>
            <person name="Fellers J.P."/>
        </authorList>
    </citation>
    <scope>NUCLEOTIDE SEQUENCE</scope>
    <source>
        <strain evidence="3">isolate 1-1 / race 1 (BBBD)</strain>
        <strain evidence="4">Isolate 1-1 / race 1 (BBBD)</strain>
    </source>
</reference>
<dbReference type="EMBL" id="ADAS02000049">
    <property type="protein sequence ID" value="OAV93587.1"/>
    <property type="molecule type" value="Genomic_DNA"/>
</dbReference>
<protein>
    <submittedName>
        <fullName evidence="2 3">Uncharacterized protein</fullName>
    </submittedName>
</protein>
<feature type="region of interest" description="Disordered" evidence="1">
    <location>
        <begin position="40"/>
        <end position="79"/>
    </location>
</feature>
<reference evidence="2" key="1">
    <citation type="submission" date="2009-11" db="EMBL/GenBank/DDBJ databases">
        <authorList>
            <consortium name="The Broad Institute Genome Sequencing Platform"/>
            <person name="Ward D."/>
            <person name="Feldgarden M."/>
            <person name="Earl A."/>
            <person name="Young S.K."/>
            <person name="Zeng Q."/>
            <person name="Koehrsen M."/>
            <person name="Alvarado L."/>
            <person name="Berlin A."/>
            <person name="Bochicchio J."/>
            <person name="Borenstein D."/>
            <person name="Chapman S.B."/>
            <person name="Chen Z."/>
            <person name="Engels R."/>
            <person name="Freedman E."/>
            <person name="Gellesch M."/>
            <person name="Goldberg J."/>
            <person name="Griggs A."/>
            <person name="Gujja S."/>
            <person name="Heilman E."/>
            <person name="Heiman D."/>
            <person name="Hepburn T."/>
            <person name="Howarth C."/>
            <person name="Jen D."/>
            <person name="Larson L."/>
            <person name="Lewis B."/>
            <person name="Mehta T."/>
            <person name="Park D."/>
            <person name="Pearson M."/>
            <person name="Roberts A."/>
            <person name="Saif S."/>
            <person name="Shea T."/>
            <person name="Shenoy N."/>
            <person name="Sisk P."/>
            <person name="Stolte C."/>
            <person name="Sykes S."/>
            <person name="Thomson T."/>
            <person name="Walk T."/>
            <person name="White J."/>
            <person name="Yandava C."/>
            <person name="Izard J."/>
            <person name="Baranova O.V."/>
            <person name="Blanton J.M."/>
            <person name="Tanner A.C."/>
            <person name="Dewhirst F.E."/>
            <person name="Haas B."/>
            <person name="Nusbaum C."/>
            <person name="Birren B."/>
        </authorList>
    </citation>
    <scope>NUCLEOTIDE SEQUENCE [LARGE SCALE GENOMIC DNA]</scope>
    <source>
        <strain evidence="2">1-1 BBBD Race 1</strain>
    </source>
</reference>
<accession>A0A180GLD3</accession>